<dbReference type="SUPFAM" id="SSF68993">
    <property type="entry name" value="FAT domain of focal adhesion kinase"/>
    <property type="match status" value="1"/>
</dbReference>
<keyword evidence="16" id="KW-0966">Cell projection</keyword>
<comment type="caution">
    <text evidence="23">The sequence shown here is derived from an EMBL/GenBank/DDBJ whole genome shotgun (WGS) entry which is preliminary data.</text>
</comment>
<organism evidence="23 24">
    <name type="scientific">Paralvinella palmiformis</name>
    <dbReference type="NCBI Taxonomy" id="53620"/>
    <lineage>
        <taxon>Eukaryota</taxon>
        <taxon>Metazoa</taxon>
        <taxon>Spiralia</taxon>
        <taxon>Lophotrochozoa</taxon>
        <taxon>Annelida</taxon>
        <taxon>Polychaeta</taxon>
        <taxon>Sedentaria</taxon>
        <taxon>Canalipalpata</taxon>
        <taxon>Terebellida</taxon>
        <taxon>Terebelliformia</taxon>
        <taxon>Alvinellidae</taxon>
        <taxon>Paralvinella</taxon>
    </lineage>
</organism>
<keyword evidence="7" id="KW-0963">Cytoplasm</keyword>
<dbReference type="InterPro" id="IPR049385">
    <property type="entry name" value="FAK1-like_FERM_C"/>
</dbReference>
<dbReference type="InterPro" id="IPR008266">
    <property type="entry name" value="Tyr_kinase_AS"/>
</dbReference>
<keyword evidence="24" id="KW-1185">Reference proteome</keyword>
<feature type="compositionally biased region" description="Polar residues" evidence="20">
    <location>
        <begin position="1210"/>
        <end position="1231"/>
    </location>
</feature>
<keyword evidence="15" id="KW-0829">Tyrosine-protein kinase</keyword>
<feature type="region of interest" description="Disordered" evidence="20">
    <location>
        <begin position="413"/>
        <end position="447"/>
    </location>
</feature>
<dbReference type="PROSITE" id="PS50057">
    <property type="entry name" value="FERM_3"/>
    <property type="match status" value="1"/>
</dbReference>
<evidence type="ECO:0000256" key="5">
    <source>
        <dbReference type="ARBA" id="ARBA00011903"/>
    </source>
</evidence>
<feature type="region of interest" description="Disordered" evidence="20">
    <location>
        <begin position="1179"/>
        <end position="1266"/>
    </location>
</feature>
<feature type="compositionally biased region" description="Polar residues" evidence="20">
    <location>
        <begin position="894"/>
        <end position="905"/>
    </location>
</feature>
<dbReference type="AlphaFoldDB" id="A0AAD9NGH0"/>
<dbReference type="SUPFAM" id="SSF50729">
    <property type="entry name" value="PH domain-like"/>
    <property type="match status" value="1"/>
</dbReference>
<evidence type="ECO:0000256" key="17">
    <source>
        <dbReference type="ARBA" id="ARBA00051245"/>
    </source>
</evidence>
<dbReference type="CDD" id="cd13190">
    <property type="entry name" value="FERM_C_FAK1"/>
    <property type="match status" value="1"/>
</dbReference>
<dbReference type="FunFam" id="3.30.200.20:FF:000194">
    <property type="entry name" value="protein-tyrosine kinase 2-beta isoform X1"/>
    <property type="match status" value="1"/>
</dbReference>
<dbReference type="InterPro" id="IPR001245">
    <property type="entry name" value="Ser-Thr/Tyr_kinase_cat_dom"/>
</dbReference>
<feature type="compositionally biased region" description="Polar residues" evidence="20">
    <location>
        <begin position="1004"/>
        <end position="1014"/>
    </location>
</feature>
<dbReference type="InterPro" id="IPR014352">
    <property type="entry name" value="FERM/acyl-CoA-bd_prot_sf"/>
</dbReference>
<dbReference type="InterPro" id="IPR019748">
    <property type="entry name" value="FERM_central"/>
</dbReference>
<dbReference type="InterPro" id="IPR017441">
    <property type="entry name" value="Protein_kinase_ATP_BS"/>
</dbReference>
<evidence type="ECO:0000256" key="19">
    <source>
        <dbReference type="PROSITE-ProRule" id="PRU10141"/>
    </source>
</evidence>
<reference evidence="23" key="1">
    <citation type="journal article" date="2023" name="Mol. Biol. Evol.">
        <title>Third-Generation Sequencing Reveals the Adaptive Role of the Epigenome in Three Deep-Sea Polychaetes.</title>
        <authorList>
            <person name="Perez M."/>
            <person name="Aroh O."/>
            <person name="Sun Y."/>
            <person name="Lan Y."/>
            <person name="Juniper S.K."/>
            <person name="Young C.R."/>
            <person name="Angers B."/>
            <person name="Qian P.Y."/>
        </authorList>
    </citation>
    <scope>NUCLEOTIDE SEQUENCE</scope>
    <source>
        <strain evidence="23">P08H-3</strain>
    </source>
</reference>
<gene>
    <name evidence="23" type="ORF">LSH36_25g10023</name>
</gene>
<dbReference type="InterPro" id="IPR035963">
    <property type="entry name" value="FERM_2"/>
</dbReference>
<dbReference type="SMART" id="SM00295">
    <property type="entry name" value="B41"/>
    <property type="match status" value="1"/>
</dbReference>
<evidence type="ECO:0000256" key="13">
    <source>
        <dbReference type="ARBA" id="ARBA00022949"/>
    </source>
</evidence>
<dbReference type="PANTHER" id="PTHR46221:SF9">
    <property type="entry name" value="NON-SPECIFIC PROTEIN-TYROSINE KINASE"/>
    <property type="match status" value="1"/>
</dbReference>
<feature type="compositionally biased region" description="Polar residues" evidence="20">
    <location>
        <begin position="1189"/>
        <end position="1198"/>
    </location>
</feature>
<keyword evidence="12 19" id="KW-0067">ATP-binding</keyword>
<evidence type="ECO:0000256" key="20">
    <source>
        <dbReference type="SAM" id="MobiDB-lite"/>
    </source>
</evidence>
<feature type="compositionally biased region" description="Basic and acidic residues" evidence="20">
    <location>
        <begin position="971"/>
        <end position="999"/>
    </location>
</feature>
<sequence length="1279" mass="143288">MLINKAKCKNPSLTSLIRTSSQKLSTGAPRLPSRDRPQSCLSLNNQYWHHDNKCTSMATTELSSSDSGVNGNAKCTNVTSISRSGSVLSGMDKSLLKVYLVASGFNVVKCGDATDIKDIVQVIVNKLAAGQRAYKSSYALRLTHTNSDEFYWLHGNLSMYQVRQKYEALHPSDEWRYELRVRYLPKSFHDLLAQDRVTFYYFYDQVRSDYMKNIADSVDQDVAIRLGCIEIRRFFKDMQKNALEKKSNMEYLEKDIGLKRFLPKKIIDSFKPKNLRKIIQHTFKEYSSLSEEECVFKFFETLSTVWSFDQEIFKCALGSGWSVSIDLVIGPDVGISYLTEKASAPTHMADFDQVYSIQTVASESDLKGLVQIKITGATEPLTITCPSLSTAEDMADLIDGYCGLVTSTNNTRWNRKGESLPRTPRDSMNRSTGTSSKDGTLGGTGVGERVSDYAEIIEDEGDYSTPGSKDYEIDREAIILGEILGEGQFGDVHKGIYTLDDEKSEIEVAVKTCKMDGNTMADKFLEEAYIMQQFDHPHIIKLIGISSAEPPVWIVMELAKLGEMRAFLQNNKQRLRLDALIMYCYQLSTALSYLESKKFVHRDIAARNVLVSSEECVKLADFGLSRWVEDQTYYKGVCMWEILMYGIKPFQGVRNNDVIGKIEAGDRLPLPPNCPPSMYNLMCACWSYEPSRRPSFSEVKSYLSEILLEERTRQEEQMRMDNRRIQAMSWASVGSGSDEDLPPPPKPARPGLHTLHHPMSPTGSTPNLAATNSPFHQPHHWSSTTQLAPGTQVSQKQHNSSSGTMWAGPYPIHYNTMPEPKHRPAYGVSKMSGADVNSYAAHNPGPPPLGYIVAYTPEQIAELMKEQAQSVLATHGYTKQNSGYAAHHHHHQQGSVSSHMEQPQTAEDQRRLLAERLEQQQRQSAEDAKWLQKEEENMIPCDTHKSVSTDDESPGSTKETTPSPLPGSPRIKPEPPPKPRLTKSVEDSDRIVDKPEICAKPHNRTPSVSMSAATPQPADIQLDRTSDKVYQATTSVVRAVMDMTKGVHQARAEQYVDLVKNVGIQLKELLSNVDDELKLLPNETHHEIEMAHKVLSSDMAELIRTMRLAQQYSSTPLDVEYRKNMLKAAHVLAMDSKNLLDAVDNSRRHSLQHKLEMSAMIEMQSSADNSQMESIDATDSVFDGDTTEETSIQRLTLSDSEKCDGGDGVTQDTPKVASSNQTELDQSSNLDLVSEKDMRGDGDLDCCEDQVEEDPGSRHSPTCNKDIENVLQNEALEVR</sequence>
<evidence type="ECO:0000256" key="2">
    <source>
        <dbReference type="ARBA" id="ARBA00004316"/>
    </source>
</evidence>
<dbReference type="FunFam" id="1.20.80.10:FF:000004">
    <property type="entry name" value="Protein-tyrosine kinase 2-beta isoform 1"/>
    <property type="match status" value="1"/>
</dbReference>
<evidence type="ECO:0000313" key="24">
    <source>
        <dbReference type="Proteomes" id="UP001208570"/>
    </source>
</evidence>
<dbReference type="GO" id="GO:0008284">
    <property type="term" value="P:positive regulation of cell population proliferation"/>
    <property type="evidence" value="ECO:0007669"/>
    <property type="project" value="UniProtKB-ARBA"/>
</dbReference>
<dbReference type="GO" id="GO:0005524">
    <property type="term" value="F:ATP binding"/>
    <property type="evidence" value="ECO:0007669"/>
    <property type="project" value="UniProtKB-UniRule"/>
</dbReference>
<feature type="region of interest" description="Disordered" evidence="20">
    <location>
        <begin position="882"/>
        <end position="1014"/>
    </location>
</feature>
<dbReference type="PROSITE" id="PS50011">
    <property type="entry name" value="PROTEIN_KINASE_DOM"/>
    <property type="match status" value="1"/>
</dbReference>
<feature type="region of interest" description="Disordered" evidence="20">
    <location>
        <begin position="732"/>
        <end position="806"/>
    </location>
</feature>
<feature type="compositionally biased region" description="Basic and acidic residues" evidence="20">
    <location>
        <begin position="1233"/>
        <end position="1242"/>
    </location>
</feature>
<dbReference type="EC" id="2.7.10.2" evidence="5"/>
<evidence type="ECO:0000256" key="18">
    <source>
        <dbReference type="ARBA" id="ARBA00061333"/>
    </source>
</evidence>
<dbReference type="PROSITE" id="PS00107">
    <property type="entry name" value="PROTEIN_KINASE_ATP"/>
    <property type="match status" value="1"/>
</dbReference>
<dbReference type="GO" id="GO:0004715">
    <property type="term" value="F:non-membrane spanning protein tyrosine kinase activity"/>
    <property type="evidence" value="ECO:0007669"/>
    <property type="project" value="UniProtKB-EC"/>
</dbReference>
<dbReference type="Pfam" id="PF07714">
    <property type="entry name" value="PK_Tyr_Ser-Thr"/>
    <property type="match status" value="2"/>
</dbReference>
<comment type="catalytic activity">
    <reaction evidence="17">
        <text>L-tyrosyl-[protein] + ATP = O-phospho-L-tyrosyl-[protein] + ADP + H(+)</text>
        <dbReference type="Rhea" id="RHEA:10596"/>
        <dbReference type="Rhea" id="RHEA-COMP:10136"/>
        <dbReference type="Rhea" id="RHEA-COMP:20101"/>
        <dbReference type="ChEBI" id="CHEBI:15378"/>
        <dbReference type="ChEBI" id="CHEBI:30616"/>
        <dbReference type="ChEBI" id="CHEBI:46858"/>
        <dbReference type="ChEBI" id="CHEBI:61978"/>
        <dbReference type="ChEBI" id="CHEBI:456216"/>
        <dbReference type="EC" id="2.7.10.2"/>
    </reaction>
</comment>
<dbReference type="SUPFAM" id="SSF56112">
    <property type="entry name" value="Protein kinase-like (PK-like)"/>
    <property type="match status" value="1"/>
</dbReference>
<feature type="compositionally biased region" description="Polar residues" evidence="20">
    <location>
        <begin position="429"/>
        <end position="438"/>
    </location>
</feature>
<dbReference type="PROSITE" id="PS00109">
    <property type="entry name" value="PROTEIN_KINASE_TYR"/>
    <property type="match status" value="1"/>
</dbReference>
<keyword evidence="6" id="KW-1003">Cell membrane</keyword>
<evidence type="ECO:0000256" key="16">
    <source>
        <dbReference type="ARBA" id="ARBA00023273"/>
    </source>
</evidence>
<dbReference type="SUPFAM" id="SSF47031">
    <property type="entry name" value="Second domain of FERM"/>
    <property type="match status" value="1"/>
</dbReference>
<name>A0AAD9NGH0_9ANNE</name>
<feature type="domain" description="FERM" evidence="22">
    <location>
        <begin position="94"/>
        <end position="409"/>
    </location>
</feature>
<dbReference type="InterPro" id="IPR011009">
    <property type="entry name" value="Kinase-like_dom_sf"/>
</dbReference>
<dbReference type="InterPro" id="IPR020635">
    <property type="entry name" value="Tyr_kinase_cat_dom"/>
</dbReference>
<dbReference type="FunFam" id="2.30.29.30:FF:000058">
    <property type="entry name" value="focal adhesion kinase 1 isoform X1"/>
    <property type="match status" value="1"/>
</dbReference>
<evidence type="ECO:0000256" key="12">
    <source>
        <dbReference type="ARBA" id="ARBA00022840"/>
    </source>
</evidence>
<dbReference type="InterPro" id="IPR011993">
    <property type="entry name" value="PH-like_dom_sf"/>
</dbReference>
<proteinExistence type="inferred from homology"/>
<dbReference type="SUPFAM" id="SSF54236">
    <property type="entry name" value="Ubiquitin-like"/>
    <property type="match status" value="1"/>
</dbReference>
<dbReference type="InterPro" id="IPR005189">
    <property type="entry name" value="Focal_adhesion_kin_target_dom"/>
</dbReference>
<evidence type="ECO:0000256" key="6">
    <source>
        <dbReference type="ARBA" id="ARBA00022475"/>
    </source>
</evidence>
<keyword evidence="14" id="KW-0472">Membrane</keyword>
<feature type="compositionally biased region" description="Polar residues" evidence="20">
    <location>
        <begin position="761"/>
        <end position="804"/>
    </location>
</feature>
<evidence type="ECO:0000256" key="1">
    <source>
        <dbReference type="ARBA" id="ARBA00004246"/>
    </source>
</evidence>
<dbReference type="InterPro" id="IPR041390">
    <property type="entry name" value="FADK_N"/>
</dbReference>
<evidence type="ECO:0000313" key="23">
    <source>
        <dbReference type="EMBL" id="KAK2167723.1"/>
    </source>
</evidence>
<dbReference type="GO" id="GO:0005737">
    <property type="term" value="C:cytoplasm"/>
    <property type="evidence" value="ECO:0007669"/>
    <property type="project" value="UniProtKB-SubCell"/>
</dbReference>
<accession>A0AAD9NGH0</accession>
<dbReference type="Gene3D" id="1.20.80.10">
    <property type="match status" value="1"/>
</dbReference>
<feature type="compositionally biased region" description="Basic and acidic residues" evidence="20">
    <location>
        <begin position="415"/>
        <end position="428"/>
    </location>
</feature>
<evidence type="ECO:0000256" key="11">
    <source>
        <dbReference type="ARBA" id="ARBA00022777"/>
    </source>
</evidence>
<keyword evidence="11" id="KW-0418">Kinase</keyword>
<dbReference type="Gene3D" id="3.30.200.20">
    <property type="entry name" value="Phosphorylase Kinase, domain 1"/>
    <property type="match status" value="1"/>
</dbReference>
<dbReference type="Gene3D" id="3.10.20.90">
    <property type="entry name" value="Phosphatidylinositol 3-kinase Catalytic Subunit, Chain A, domain 1"/>
    <property type="match status" value="1"/>
</dbReference>
<evidence type="ECO:0000259" key="22">
    <source>
        <dbReference type="PROSITE" id="PS50057"/>
    </source>
</evidence>
<evidence type="ECO:0000256" key="14">
    <source>
        <dbReference type="ARBA" id="ARBA00023136"/>
    </source>
</evidence>
<keyword evidence="13" id="KW-0965">Cell junction</keyword>
<dbReference type="Proteomes" id="UP001208570">
    <property type="component" value="Unassembled WGS sequence"/>
</dbReference>
<dbReference type="Pfam" id="PF00373">
    <property type="entry name" value="FERM_M"/>
    <property type="match status" value="1"/>
</dbReference>
<dbReference type="PANTHER" id="PTHR46221">
    <property type="entry name" value="FERM AND PDZ DOMAIN-CONTAINING PROTEIN FAMILY MEMBER"/>
    <property type="match status" value="1"/>
</dbReference>
<dbReference type="InterPro" id="IPR041784">
    <property type="entry name" value="FAK1/PYK2_FERM_C"/>
</dbReference>
<dbReference type="SMART" id="SM00219">
    <property type="entry name" value="TyrKc"/>
    <property type="match status" value="1"/>
</dbReference>
<evidence type="ECO:0000259" key="21">
    <source>
        <dbReference type="PROSITE" id="PS50011"/>
    </source>
</evidence>
<feature type="domain" description="Protein kinase" evidence="21">
    <location>
        <begin position="478"/>
        <end position="703"/>
    </location>
</feature>
<comment type="subcellular location">
    <subcellularLocation>
        <location evidence="1">Cell junction</location>
        <location evidence="1">Focal adhesion</location>
    </subcellularLocation>
    <subcellularLocation>
        <location evidence="3">Cell membrane</location>
        <topology evidence="3">Peripheral membrane protein</topology>
        <orientation evidence="3">Cytoplasmic side</orientation>
    </subcellularLocation>
    <subcellularLocation>
        <location evidence="2">Cell projection</location>
    </subcellularLocation>
    <subcellularLocation>
        <location evidence="4">Cytoplasm</location>
    </subcellularLocation>
</comment>
<dbReference type="Pfam" id="PF03623">
    <property type="entry name" value="Focal_AT"/>
    <property type="match status" value="1"/>
</dbReference>
<dbReference type="Gene3D" id="1.20.120.330">
    <property type="entry name" value="Nucleotidyltransferases domain 2"/>
    <property type="match status" value="1"/>
</dbReference>
<evidence type="ECO:0000256" key="7">
    <source>
        <dbReference type="ARBA" id="ARBA00022490"/>
    </source>
</evidence>
<dbReference type="EMBL" id="JAODUP010000025">
    <property type="protein sequence ID" value="KAK2167723.1"/>
    <property type="molecule type" value="Genomic_DNA"/>
</dbReference>
<dbReference type="InterPro" id="IPR029071">
    <property type="entry name" value="Ubiquitin-like_domsf"/>
</dbReference>
<dbReference type="Pfam" id="PF21477">
    <property type="entry name" value="FERM_C_FAK1"/>
    <property type="match status" value="1"/>
</dbReference>
<dbReference type="CDD" id="cd14473">
    <property type="entry name" value="FERM_B-lobe"/>
    <property type="match status" value="1"/>
</dbReference>
<keyword evidence="10 19" id="KW-0547">Nucleotide-binding</keyword>
<feature type="binding site" evidence="19">
    <location>
        <position position="511"/>
    </location>
    <ligand>
        <name>ATP</name>
        <dbReference type="ChEBI" id="CHEBI:30616"/>
    </ligand>
</feature>
<evidence type="ECO:0000256" key="3">
    <source>
        <dbReference type="ARBA" id="ARBA00004413"/>
    </source>
</evidence>
<evidence type="ECO:0000256" key="9">
    <source>
        <dbReference type="ARBA" id="ARBA00022679"/>
    </source>
</evidence>
<dbReference type="GO" id="GO:0042995">
    <property type="term" value="C:cell projection"/>
    <property type="evidence" value="ECO:0007669"/>
    <property type="project" value="UniProtKB-SubCell"/>
</dbReference>
<feature type="compositionally biased region" description="Basic and acidic residues" evidence="20">
    <location>
        <begin position="907"/>
        <end position="948"/>
    </location>
</feature>
<keyword evidence="8" id="KW-0597">Phosphoprotein</keyword>
<comment type="similarity">
    <text evidence="18">Belongs to the protein kinase superfamily. Tyr protein kinase family. Fes/fps subfamily.</text>
</comment>
<dbReference type="GO" id="GO:0005925">
    <property type="term" value="C:focal adhesion"/>
    <property type="evidence" value="ECO:0007669"/>
    <property type="project" value="UniProtKB-SubCell"/>
</dbReference>
<dbReference type="InterPro" id="IPR000299">
    <property type="entry name" value="FERM_domain"/>
</dbReference>
<dbReference type="Pfam" id="PF18038">
    <property type="entry name" value="FERM_N_2"/>
    <property type="match status" value="1"/>
</dbReference>
<evidence type="ECO:0000256" key="8">
    <source>
        <dbReference type="ARBA" id="ARBA00022553"/>
    </source>
</evidence>
<dbReference type="Gene3D" id="1.10.510.10">
    <property type="entry name" value="Transferase(Phosphotransferase) domain 1"/>
    <property type="match status" value="2"/>
</dbReference>
<evidence type="ECO:0000256" key="4">
    <source>
        <dbReference type="ARBA" id="ARBA00004496"/>
    </source>
</evidence>
<dbReference type="GO" id="GO:0005886">
    <property type="term" value="C:plasma membrane"/>
    <property type="evidence" value="ECO:0007669"/>
    <property type="project" value="UniProtKB-SubCell"/>
</dbReference>
<keyword evidence="9" id="KW-0808">Transferase</keyword>
<evidence type="ECO:0000256" key="15">
    <source>
        <dbReference type="ARBA" id="ARBA00023137"/>
    </source>
</evidence>
<dbReference type="Gene3D" id="2.30.29.30">
    <property type="entry name" value="Pleckstrin-homology domain (PH domain)/Phosphotyrosine-binding domain (PTB)"/>
    <property type="match status" value="1"/>
</dbReference>
<feature type="compositionally biased region" description="Acidic residues" evidence="20">
    <location>
        <begin position="1243"/>
        <end position="1254"/>
    </location>
</feature>
<protein>
    <recommendedName>
        <fullName evidence="5">non-specific protein-tyrosine kinase</fullName>
        <ecNumber evidence="5">2.7.10.2</ecNumber>
    </recommendedName>
</protein>
<dbReference type="InterPro" id="IPR000719">
    <property type="entry name" value="Prot_kinase_dom"/>
</dbReference>
<dbReference type="InterPro" id="IPR036137">
    <property type="entry name" value="Focal_adhe_kin_target_dom_sf"/>
</dbReference>
<dbReference type="GO" id="GO:0007172">
    <property type="term" value="P:signal complex assembly"/>
    <property type="evidence" value="ECO:0007669"/>
    <property type="project" value="InterPro"/>
</dbReference>
<dbReference type="InterPro" id="IPR019749">
    <property type="entry name" value="Band_41_domain"/>
</dbReference>
<evidence type="ECO:0000256" key="10">
    <source>
        <dbReference type="ARBA" id="ARBA00022741"/>
    </source>
</evidence>